<protein>
    <submittedName>
        <fullName evidence="2">Uncharacterized protein</fullName>
    </submittedName>
</protein>
<comment type="caution">
    <text evidence="2">The sequence shown here is derived from an EMBL/GenBank/DDBJ whole genome shotgun (WGS) entry which is preliminary data.</text>
</comment>
<sequence length="62" mass="7110">MSKKNKLLNDDIEKRFAEEKKYQPKQAPKKKRHIVEIIAGGVLFLILLLNVLSMLLGPLLSH</sequence>
<keyword evidence="4" id="KW-1185">Reference proteome</keyword>
<evidence type="ECO:0000313" key="2">
    <source>
        <dbReference type="EMBL" id="KRN27687.1"/>
    </source>
</evidence>
<dbReference type="RefSeq" id="WP_156404272.1">
    <property type="nucleotide sequence ID" value="NZ_JQAT01000006.1"/>
</dbReference>
<evidence type="ECO:0000313" key="3">
    <source>
        <dbReference type="EMBL" id="KRN30348.1"/>
    </source>
</evidence>
<dbReference type="AlphaFoldDB" id="A0A0R2FQP6"/>
<name>A0A0R2FQP6_9LACO</name>
<dbReference type="STRING" id="81857.IV38_GL001900"/>
<accession>A0A0R2FQP6</accession>
<feature type="transmembrane region" description="Helical" evidence="1">
    <location>
        <begin position="34"/>
        <end position="56"/>
    </location>
</feature>
<gene>
    <name evidence="2" type="ORF">IV38_GL001900</name>
    <name evidence="3" type="ORF">IV40_GL001937</name>
</gene>
<dbReference type="Proteomes" id="UP000051751">
    <property type="component" value="Unassembled WGS sequence"/>
</dbReference>
<reference evidence="4 5" key="1">
    <citation type="journal article" date="2015" name="Genome Announc.">
        <title>Expanding the biotechnology potential of lactobacilli through comparative genomics of 213 strains and associated genera.</title>
        <authorList>
            <person name="Sun Z."/>
            <person name="Harris H.M."/>
            <person name="McCann A."/>
            <person name="Guo C."/>
            <person name="Argimon S."/>
            <person name="Zhang W."/>
            <person name="Yang X."/>
            <person name="Jeffery I.B."/>
            <person name="Cooney J.C."/>
            <person name="Kagawa T.F."/>
            <person name="Liu W."/>
            <person name="Song Y."/>
            <person name="Salvetti E."/>
            <person name="Wrobel A."/>
            <person name="Rasinkangas P."/>
            <person name="Parkhill J."/>
            <person name="Rea M.C."/>
            <person name="O'Sullivan O."/>
            <person name="Ritari J."/>
            <person name="Douillard F.P."/>
            <person name="Paul Ross R."/>
            <person name="Yang R."/>
            <person name="Briner A.E."/>
            <person name="Felis G.E."/>
            <person name="de Vos W.M."/>
            <person name="Barrangou R."/>
            <person name="Klaenhammer T.R."/>
            <person name="Caufield P.W."/>
            <person name="Cui Y."/>
            <person name="Zhang H."/>
            <person name="O'Toole P.W."/>
        </authorList>
    </citation>
    <scope>NUCLEOTIDE SEQUENCE [LARGE SCALE GENOMIC DNA]</scope>
    <source>
        <strain evidence="2 5">ATCC BAA-66</strain>
        <strain evidence="3 4">DSM 13344</strain>
    </source>
</reference>
<organism evidence="2 5">
    <name type="scientific">Lactobacillus selangorensis</name>
    <dbReference type="NCBI Taxonomy" id="81857"/>
    <lineage>
        <taxon>Bacteria</taxon>
        <taxon>Bacillati</taxon>
        <taxon>Bacillota</taxon>
        <taxon>Bacilli</taxon>
        <taxon>Lactobacillales</taxon>
        <taxon>Lactobacillaceae</taxon>
        <taxon>Lactobacillus</taxon>
    </lineage>
</organism>
<evidence type="ECO:0000256" key="1">
    <source>
        <dbReference type="SAM" id="Phobius"/>
    </source>
</evidence>
<dbReference type="EMBL" id="JQAZ01000007">
    <property type="protein sequence ID" value="KRN30348.1"/>
    <property type="molecule type" value="Genomic_DNA"/>
</dbReference>
<evidence type="ECO:0000313" key="4">
    <source>
        <dbReference type="Proteomes" id="UP000051645"/>
    </source>
</evidence>
<keyword evidence="1" id="KW-1133">Transmembrane helix</keyword>
<keyword evidence="1" id="KW-0472">Membrane</keyword>
<dbReference type="PATRIC" id="fig|81857.3.peg.1925"/>
<dbReference type="Proteomes" id="UP000051645">
    <property type="component" value="Unassembled WGS sequence"/>
</dbReference>
<keyword evidence="1" id="KW-0812">Transmembrane</keyword>
<evidence type="ECO:0000313" key="5">
    <source>
        <dbReference type="Proteomes" id="UP000051751"/>
    </source>
</evidence>
<proteinExistence type="predicted"/>
<dbReference type="EMBL" id="JQAT01000006">
    <property type="protein sequence ID" value="KRN27687.1"/>
    <property type="molecule type" value="Genomic_DNA"/>
</dbReference>